<organism evidence="2 3">
    <name type="scientific">Schizophyllum amplum</name>
    <dbReference type="NCBI Taxonomy" id="97359"/>
    <lineage>
        <taxon>Eukaryota</taxon>
        <taxon>Fungi</taxon>
        <taxon>Dikarya</taxon>
        <taxon>Basidiomycota</taxon>
        <taxon>Agaricomycotina</taxon>
        <taxon>Agaricomycetes</taxon>
        <taxon>Agaricomycetidae</taxon>
        <taxon>Agaricales</taxon>
        <taxon>Schizophyllaceae</taxon>
        <taxon>Schizophyllum</taxon>
    </lineage>
</organism>
<keyword evidence="3" id="KW-1185">Reference proteome</keyword>
<name>A0A550BWA8_9AGAR</name>
<dbReference type="EMBL" id="VDMD01000058">
    <property type="protein sequence ID" value="TRM56834.1"/>
    <property type="molecule type" value="Genomic_DNA"/>
</dbReference>
<dbReference type="AlphaFoldDB" id="A0A550BWA8"/>
<sequence length="72" mass="7629">MTAYCVNLISWLTSARSSGDSACISANDCGMRLVISDMEFFIPTIGSSSQVKSPGGVDIYSMAFRIASTHAT</sequence>
<comment type="caution">
    <text evidence="2">The sequence shown here is derived from an EMBL/GenBank/DDBJ whole genome shotgun (WGS) entry which is preliminary data.</text>
</comment>
<protein>
    <submittedName>
        <fullName evidence="2">Uncharacterized protein</fullName>
    </submittedName>
</protein>
<proteinExistence type="predicted"/>
<dbReference type="EMBL" id="VDMD01000132">
    <property type="protein sequence ID" value="TRM55476.1"/>
    <property type="molecule type" value="Genomic_DNA"/>
</dbReference>
<evidence type="ECO:0000313" key="2">
    <source>
        <dbReference type="EMBL" id="TRM56834.1"/>
    </source>
</evidence>
<reference evidence="2 3" key="1">
    <citation type="journal article" date="2019" name="New Phytol.">
        <title>Comparative genomics reveals unique wood-decay strategies and fruiting body development in the Schizophyllaceae.</title>
        <authorList>
            <person name="Almasi E."/>
            <person name="Sahu N."/>
            <person name="Krizsan K."/>
            <person name="Balint B."/>
            <person name="Kovacs G.M."/>
            <person name="Kiss B."/>
            <person name="Cseklye J."/>
            <person name="Drula E."/>
            <person name="Henrissat B."/>
            <person name="Nagy I."/>
            <person name="Chovatia M."/>
            <person name="Adam C."/>
            <person name="LaButti K."/>
            <person name="Lipzen A."/>
            <person name="Riley R."/>
            <person name="Grigoriev I.V."/>
            <person name="Nagy L.G."/>
        </authorList>
    </citation>
    <scope>NUCLEOTIDE SEQUENCE [LARGE SCALE GENOMIC DNA]</scope>
    <source>
        <strain evidence="2 3">NL-1724</strain>
    </source>
</reference>
<evidence type="ECO:0000313" key="1">
    <source>
        <dbReference type="EMBL" id="TRM55476.1"/>
    </source>
</evidence>
<dbReference type="Proteomes" id="UP000320762">
    <property type="component" value="Unassembled WGS sequence"/>
</dbReference>
<gene>
    <name evidence="2" type="ORF">BD626DRAFT_517585</name>
    <name evidence="1" type="ORF">BD626DRAFT_525827</name>
</gene>
<reference evidence="2" key="2">
    <citation type="submission" date="2019-06" db="EMBL/GenBank/DDBJ databases">
        <authorList>
            <consortium name="DOE Joint Genome Institute"/>
            <person name="Ahrendt S.R."/>
            <person name="Cantor M.N."/>
            <person name="Hua S.X."/>
        </authorList>
    </citation>
    <scope>NUCLEOTIDE SEQUENCE</scope>
    <source>
        <strain evidence="2">NL-1724</strain>
    </source>
</reference>
<evidence type="ECO:0000313" key="3">
    <source>
        <dbReference type="Proteomes" id="UP000320762"/>
    </source>
</evidence>
<accession>A0A550BWA8</accession>